<dbReference type="GO" id="GO:0046961">
    <property type="term" value="F:proton-transporting ATPase activity, rotational mechanism"/>
    <property type="evidence" value="ECO:0007669"/>
    <property type="project" value="InterPro"/>
</dbReference>
<dbReference type="EMBL" id="DS234995">
    <property type="protein sequence ID" value="EEB10093.1"/>
    <property type="molecule type" value="Genomic_DNA"/>
</dbReference>
<evidence type="ECO:0000256" key="3">
    <source>
        <dbReference type="ARBA" id="ARBA00022448"/>
    </source>
</evidence>
<feature type="transmembrane region" description="Helical" evidence="9">
    <location>
        <begin position="568"/>
        <end position="588"/>
    </location>
</feature>
<evidence type="ECO:0000256" key="6">
    <source>
        <dbReference type="ARBA" id="ARBA00022989"/>
    </source>
</evidence>
<dbReference type="EMBL" id="AAZO01000220">
    <property type="status" value="NOT_ANNOTATED_CDS"/>
    <property type="molecule type" value="Genomic_DNA"/>
</dbReference>
<dbReference type="InterPro" id="IPR002490">
    <property type="entry name" value="V-ATPase_116kDa_su"/>
</dbReference>
<reference evidence="12" key="2">
    <citation type="submission" date="2007-04" db="EMBL/GenBank/DDBJ databases">
        <title>The genome of the human body louse.</title>
        <authorList>
            <consortium name="The Human Body Louse Genome Consortium"/>
            <person name="Kirkness E."/>
            <person name="Walenz B."/>
            <person name="Hass B."/>
            <person name="Bruggner R."/>
            <person name="Strausberg R."/>
        </authorList>
    </citation>
    <scope>NUCLEOTIDE SEQUENCE</scope>
    <source>
        <strain evidence="12">USDA</strain>
    </source>
</reference>
<dbReference type="FunCoup" id="E0V9Q8">
    <property type="interactions" value="970"/>
</dbReference>
<comment type="function">
    <text evidence="9">Essential component of the vacuolar proton pump (V-ATPase), a multimeric enzyme that catalyzes the translocation of protons across the membranes. Required for assembly and activity of the V-ATPase.</text>
</comment>
<organism>
    <name type="scientific">Pediculus humanus subsp. corporis</name>
    <name type="common">Body louse</name>
    <dbReference type="NCBI Taxonomy" id="121224"/>
    <lineage>
        <taxon>Eukaryota</taxon>
        <taxon>Metazoa</taxon>
        <taxon>Ecdysozoa</taxon>
        <taxon>Arthropoda</taxon>
        <taxon>Hexapoda</taxon>
        <taxon>Insecta</taxon>
        <taxon>Pterygota</taxon>
        <taxon>Neoptera</taxon>
        <taxon>Paraneoptera</taxon>
        <taxon>Psocodea</taxon>
        <taxon>Troctomorpha</taxon>
        <taxon>Phthiraptera</taxon>
        <taxon>Anoplura</taxon>
        <taxon>Pediculidae</taxon>
        <taxon>Pediculus</taxon>
    </lineage>
</organism>
<feature type="transmembrane region" description="Helical" evidence="9">
    <location>
        <begin position="535"/>
        <end position="556"/>
    </location>
</feature>
<dbReference type="AlphaFoldDB" id="E0V9Q8"/>
<feature type="region of interest" description="Disordered" evidence="11">
    <location>
        <begin position="673"/>
        <end position="701"/>
    </location>
</feature>
<feature type="transmembrane region" description="Helical" evidence="9">
    <location>
        <begin position="639"/>
        <end position="658"/>
    </location>
</feature>
<dbReference type="GeneID" id="8233793"/>
<evidence type="ECO:0000256" key="10">
    <source>
        <dbReference type="SAM" id="Coils"/>
    </source>
</evidence>
<reference evidence="12" key="1">
    <citation type="submission" date="2007-04" db="EMBL/GenBank/DDBJ databases">
        <title>Annotation of Pediculus humanus corporis strain USDA.</title>
        <authorList>
            <person name="Kirkness E."/>
            <person name="Hannick L."/>
            <person name="Hass B."/>
            <person name="Bruggner R."/>
            <person name="Lawson D."/>
            <person name="Bidwell S."/>
            <person name="Joardar V."/>
            <person name="Caler E."/>
            <person name="Walenz B."/>
            <person name="Inman J."/>
            <person name="Schobel S."/>
            <person name="Galinsky K."/>
            <person name="Amedeo P."/>
            <person name="Strausberg R."/>
        </authorList>
    </citation>
    <scope>NUCLEOTIDE SEQUENCE</scope>
    <source>
        <strain evidence="12">USDA</strain>
    </source>
</reference>
<dbReference type="GO" id="GO:0016787">
    <property type="term" value="F:hydrolase activity"/>
    <property type="evidence" value="ECO:0007669"/>
    <property type="project" value="UniProtKB-KW"/>
</dbReference>
<dbReference type="KEGG" id="phu:Phum_PHUM018110"/>
<evidence type="ECO:0000256" key="7">
    <source>
        <dbReference type="ARBA" id="ARBA00023065"/>
    </source>
</evidence>
<accession>E0V9Q8</accession>
<dbReference type="PANTHER" id="PTHR11629">
    <property type="entry name" value="VACUOLAR PROTON ATPASES"/>
    <property type="match status" value="1"/>
</dbReference>
<keyword evidence="14" id="KW-1185">Reference proteome</keyword>
<evidence type="ECO:0000256" key="8">
    <source>
        <dbReference type="ARBA" id="ARBA00023136"/>
    </source>
</evidence>
<evidence type="ECO:0000256" key="2">
    <source>
        <dbReference type="ARBA" id="ARBA00009904"/>
    </source>
</evidence>
<evidence type="ECO:0000256" key="5">
    <source>
        <dbReference type="ARBA" id="ARBA00022781"/>
    </source>
</evidence>
<dbReference type="EnsemblMetazoa" id="PHUM018110-RA">
    <property type="protein sequence ID" value="PHUM018110-PA"/>
    <property type="gene ID" value="PHUM018110"/>
</dbReference>
<keyword evidence="6 9" id="KW-1133">Transmembrane helix</keyword>
<comment type="similarity">
    <text evidence="2 9">Belongs to the V-ATPase 116 kDa subunit family.</text>
</comment>
<dbReference type="Pfam" id="PF01496">
    <property type="entry name" value="V_ATPase_I"/>
    <property type="match status" value="1"/>
</dbReference>
<keyword evidence="5 9" id="KW-0375">Hydrogen ion transport</keyword>
<comment type="subcellular location">
    <subcellularLocation>
        <location evidence="1">Membrane</location>
        <topology evidence="1">Multi-pass membrane protein</topology>
    </subcellularLocation>
</comment>
<dbReference type="GO" id="GO:0007035">
    <property type="term" value="P:vacuolar acidification"/>
    <property type="evidence" value="ECO:0007669"/>
    <property type="project" value="TreeGrafter"/>
</dbReference>
<dbReference type="PANTHER" id="PTHR11629:SF63">
    <property type="entry name" value="V-TYPE PROTON ATPASE SUBUNIT A"/>
    <property type="match status" value="1"/>
</dbReference>
<evidence type="ECO:0000256" key="9">
    <source>
        <dbReference type="RuleBase" id="RU361189"/>
    </source>
</evidence>
<dbReference type="OMA" id="FYLWFFL"/>
<dbReference type="EMBL" id="AAZO01000221">
    <property type="status" value="NOT_ANNOTATED_CDS"/>
    <property type="molecule type" value="Genomic_DNA"/>
</dbReference>
<dbReference type="eggNOG" id="KOG2189">
    <property type="taxonomic scope" value="Eukaryota"/>
</dbReference>
<dbReference type="Proteomes" id="UP000009046">
    <property type="component" value="Unassembled WGS sequence"/>
</dbReference>
<evidence type="ECO:0000313" key="14">
    <source>
        <dbReference type="Proteomes" id="UP000009046"/>
    </source>
</evidence>
<dbReference type="PIRSF" id="PIRSF001293">
    <property type="entry name" value="ATP6V0A1"/>
    <property type="match status" value="1"/>
</dbReference>
<dbReference type="EMBL" id="AAZO01000222">
    <property type="status" value="NOT_ANNOTATED_CDS"/>
    <property type="molecule type" value="Genomic_DNA"/>
</dbReference>
<dbReference type="RefSeq" id="XP_002422831.1">
    <property type="nucleotide sequence ID" value="XM_002422786.1"/>
</dbReference>
<dbReference type="InParanoid" id="E0V9Q8"/>
<proteinExistence type="inferred from homology"/>
<keyword evidence="12" id="KW-0378">Hydrolase</keyword>
<feature type="transmembrane region" description="Helical" evidence="9">
    <location>
        <begin position="402"/>
        <end position="426"/>
    </location>
</feature>
<name>E0V9Q8_PEDHC</name>
<keyword evidence="4 9" id="KW-0812">Transmembrane</keyword>
<dbReference type="GO" id="GO:0005886">
    <property type="term" value="C:plasma membrane"/>
    <property type="evidence" value="ECO:0007669"/>
    <property type="project" value="TreeGrafter"/>
</dbReference>
<feature type="transmembrane region" description="Helical" evidence="9">
    <location>
        <begin position="447"/>
        <end position="466"/>
    </location>
</feature>
<dbReference type="GO" id="GO:0051117">
    <property type="term" value="F:ATPase binding"/>
    <property type="evidence" value="ECO:0007669"/>
    <property type="project" value="TreeGrafter"/>
</dbReference>
<evidence type="ECO:0000256" key="4">
    <source>
        <dbReference type="ARBA" id="ARBA00022692"/>
    </source>
</evidence>
<keyword evidence="8 9" id="KW-0472">Membrane</keyword>
<evidence type="ECO:0000313" key="12">
    <source>
        <dbReference type="EMBL" id="EEB10093.1"/>
    </source>
</evidence>
<keyword evidence="7 9" id="KW-0406">Ion transport</keyword>
<dbReference type="VEuPathDB" id="VectorBase:PHUM018110"/>
<protein>
    <recommendedName>
        <fullName evidence="9">V-type proton ATPase subunit a</fullName>
    </recommendedName>
</protein>
<feature type="transmembrane region" description="Helical" evidence="9">
    <location>
        <begin position="765"/>
        <end position="786"/>
    </location>
</feature>
<gene>
    <name evidence="13" type="primary">8233793</name>
    <name evidence="12" type="ORF">Phum_PHUM018110</name>
</gene>
<sequence>MGSLFRSEEMALCQLFLQSEAAYACVSELGELGLVQFRDLNPDVNAFQRKFVNEVRRCDEMERKLRYLEKEIKKDGIPMLDTGENPEAPQPREMIDLEATFEKLENELREVNQNAEALKRNFLELTELKHILRKTQVFFDEMADPSREEESVTLLGEEGLRAGGQALKLGFVAGVILRERVPAFERMLWRACRGNVFLRQAEIETPLEDPSSGDQVFKSVFIIFFQGDQLKTRVKKICEGFRATLYPCPEAPTDRREMAMGVMTRIEDLNTVLGQTQDHRHRVLVAAAKNIKNWFVKVRKIKAIYHTLNLFNLDVTQKCLIAECWVPLLDMETIQLALRRGTERSGSSVPPILNRMDTFEDPPTYNRTNKFTTAFQALIDAYGVSSYREVNPAPYTIITFPFLFAVMFGDTGHGLLMTIFGAWMVLKEKPLQAKKSDSEIWNIFFGGRYIILLMGVFSCYTGLIYNDVFSKSLNIFGSAWSASHLDMSYIMNEKSIMLDPNSTAYVQIPYPFGLDPVWQVAENKITFLNTYKMKLSIILGVFHMLFGVCLSLWNFRYFNKKMDIFTQFVPQIIFLCFLFLYLVLLMFVKWVNYTAYTTDILLSPYCAPSILITFINMVLMKKDVAPAGCDPFMYGGQSTIQTMLVAVAVICVPVMLFGKPLYIMRQQKTRHLNSNHAGENGDAEGGGGGQFPPSQPPVEHDEEHDMGELMIHQGIHTIEYVLGSVSHTASYLRLWALSLAHAQLSEVLWNMVLKFGLVREDWTGGIFLWIVFAGWACLTVSILVVMEGLSAFLHTLRLHWVEFQSKFYAGQGYAFQPFSFEALLDSASQSGED</sequence>
<feature type="coiled-coil region" evidence="10">
    <location>
        <begin position="51"/>
        <end position="128"/>
    </location>
</feature>
<evidence type="ECO:0000256" key="1">
    <source>
        <dbReference type="ARBA" id="ARBA00004141"/>
    </source>
</evidence>
<keyword evidence="3 9" id="KW-0813">Transport</keyword>
<dbReference type="HOGENOM" id="CLU_005230_0_2_1"/>
<feature type="transmembrane region" description="Helical" evidence="9">
    <location>
        <begin position="600"/>
        <end position="619"/>
    </location>
</feature>
<dbReference type="GO" id="GO:0000220">
    <property type="term" value="C:vacuolar proton-transporting V-type ATPase, V0 domain"/>
    <property type="evidence" value="ECO:0007669"/>
    <property type="project" value="InterPro"/>
</dbReference>
<dbReference type="STRING" id="121224.E0V9Q8"/>
<dbReference type="InterPro" id="IPR026028">
    <property type="entry name" value="V-type_ATPase_116kDa_su_euka"/>
</dbReference>
<dbReference type="OrthoDB" id="10264220at2759"/>
<keyword evidence="10" id="KW-0175">Coiled coil</keyword>
<dbReference type="CTD" id="8233793"/>
<evidence type="ECO:0000256" key="11">
    <source>
        <dbReference type="SAM" id="MobiDB-lite"/>
    </source>
</evidence>
<reference evidence="13" key="3">
    <citation type="submission" date="2021-02" db="UniProtKB">
        <authorList>
            <consortium name="EnsemblMetazoa"/>
        </authorList>
    </citation>
    <scope>IDENTIFICATION</scope>
    <source>
        <strain evidence="13">USDA</strain>
    </source>
</reference>
<evidence type="ECO:0000313" key="13">
    <source>
        <dbReference type="EnsemblMetazoa" id="PHUM018110-PA"/>
    </source>
</evidence>